<organism evidence="4 5">
    <name type="scientific">Thiomicrorhabdus immobilis</name>
    <dbReference type="NCBI Taxonomy" id="2791037"/>
    <lineage>
        <taxon>Bacteria</taxon>
        <taxon>Pseudomonadati</taxon>
        <taxon>Pseudomonadota</taxon>
        <taxon>Gammaproteobacteria</taxon>
        <taxon>Thiotrichales</taxon>
        <taxon>Piscirickettsiaceae</taxon>
        <taxon>Thiomicrorhabdus</taxon>
    </lineage>
</organism>
<dbReference type="EMBL" id="AP024202">
    <property type="protein sequence ID" value="BCN93063.1"/>
    <property type="molecule type" value="Genomic_DNA"/>
</dbReference>
<gene>
    <name evidence="4" type="primary">holB</name>
    <name evidence="4" type="ORF">THMIRHAM_08480</name>
</gene>
<evidence type="ECO:0000256" key="3">
    <source>
        <dbReference type="ARBA" id="ARBA00049244"/>
    </source>
</evidence>
<dbReference type="NCBIfam" id="TIGR00678">
    <property type="entry name" value="holB"/>
    <property type="match status" value="1"/>
</dbReference>
<dbReference type="Pfam" id="PF13177">
    <property type="entry name" value="DNA_pol3_delta2"/>
    <property type="match status" value="1"/>
</dbReference>
<protein>
    <recommendedName>
        <fullName evidence="1">DNA-directed DNA polymerase</fullName>
        <ecNumber evidence="1">2.7.7.7</ecNumber>
    </recommendedName>
</protein>
<evidence type="ECO:0000256" key="1">
    <source>
        <dbReference type="ARBA" id="ARBA00012417"/>
    </source>
</evidence>
<keyword evidence="5" id="KW-1185">Reference proteome</keyword>
<dbReference type="RefSeq" id="WP_237263916.1">
    <property type="nucleotide sequence ID" value="NZ_AP024202.1"/>
</dbReference>
<evidence type="ECO:0000256" key="2">
    <source>
        <dbReference type="ARBA" id="ARBA00022932"/>
    </source>
</evidence>
<comment type="catalytic activity">
    <reaction evidence="3">
        <text>DNA(n) + a 2'-deoxyribonucleoside 5'-triphosphate = DNA(n+1) + diphosphate</text>
        <dbReference type="Rhea" id="RHEA:22508"/>
        <dbReference type="Rhea" id="RHEA-COMP:17339"/>
        <dbReference type="Rhea" id="RHEA-COMP:17340"/>
        <dbReference type="ChEBI" id="CHEBI:33019"/>
        <dbReference type="ChEBI" id="CHEBI:61560"/>
        <dbReference type="ChEBI" id="CHEBI:173112"/>
        <dbReference type="EC" id="2.7.7.7"/>
    </reaction>
</comment>
<keyword evidence="2" id="KW-0808">Transferase</keyword>
<accession>A0ABN6CVW7</accession>
<dbReference type="SUPFAM" id="SSF52540">
    <property type="entry name" value="P-loop containing nucleoside triphosphate hydrolases"/>
    <property type="match status" value="1"/>
</dbReference>
<dbReference type="InterPro" id="IPR004622">
    <property type="entry name" value="DNA_pol_HolB"/>
</dbReference>
<dbReference type="InterPro" id="IPR050238">
    <property type="entry name" value="DNA_Rep/Repair_Clamp_Loader"/>
</dbReference>
<dbReference type="Proteomes" id="UP001054820">
    <property type="component" value="Chromosome"/>
</dbReference>
<dbReference type="EC" id="2.7.7.7" evidence="1"/>
<evidence type="ECO:0000313" key="5">
    <source>
        <dbReference type="Proteomes" id="UP001054820"/>
    </source>
</evidence>
<evidence type="ECO:0000313" key="4">
    <source>
        <dbReference type="EMBL" id="BCN93063.1"/>
    </source>
</evidence>
<keyword evidence="2" id="KW-0239">DNA-directed DNA polymerase</keyword>
<sequence>MSQSLAVYQTYPWLTAQWQQWQQLSGRLGHAYLFAGPKGIGINEFVKEVAHAALCKQPHNGQACGQCSSCHLFVTQQHPDFFELRRLEEKKDISVDQVRSLIYKLNETSHQGGYKVTWIEGVEYLNQSAFNALLKTLEEPAKKTLFLLSTHQVDRLPPTIKSRCQQLNFTTPAMPEAISWLHAQYPQGDDALIKRALRLNWGAPLQALEWIQAGMFDEDSQWKNDLKQIQSGRKTASQSVAEWLKWQQPERVFDYFYQWSVSAVRSVMYQTEGQTSQVTNGQVQNWLRFQQAVLTAKQNWLANANKELVLESLCLEWLSIQQSETPLQTVFQSRIQKGALA</sequence>
<reference evidence="4" key="1">
    <citation type="journal article" date="2022" name="Arch. Microbiol.">
        <title>Thiomicrorhabdus immobilis sp. nov., a mesophilic sulfur-oxidizing bacterium isolated from sediment of a brackish lake in northern Japan.</title>
        <authorList>
            <person name="Kojima H."/>
            <person name="Mochizuki J."/>
            <person name="Kanda M."/>
            <person name="Watanabe T."/>
            <person name="Fukui M."/>
        </authorList>
    </citation>
    <scope>NUCLEOTIDE SEQUENCE</scope>
    <source>
        <strain evidence="4">Am19</strain>
    </source>
</reference>
<dbReference type="InterPro" id="IPR027417">
    <property type="entry name" value="P-loop_NTPase"/>
</dbReference>
<dbReference type="Gene3D" id="3.40.50.300">
    <property type="entry name" value="P-loop containing nucleotide triphosphate hydrolases"/>
    <property type="match status" value="1"/>
</dbReference>
<proteinExistence type="predicted"/>
<dbReference type="PANTHER" id="PTHR11669">
    <property type="entry name" value="REPLICATION FACTOR C / DNA POLYMERASE III GAMMA-TAU SUBUNIT"/>
    <property type="match status" value="1"/>
</dbReference>
<name>A0ABN6CVW7_9GAMM</name>
<keyword evidence="2" id="KW-0548">Nucleotidyltransferase</keyword>
<dbReference type="PANTHER" id="PTHR11669:SF8">
    <property type="entry name" value="DNA POLYMERASE III SUBUNIT DELTA"/>
    <property type="match status" value="1"/>
</dbReference>